<evidence type="ECO:0000313" key="6">
    <source>
        <dbReference type="EMBL" id="MCX2562645.1"/>
    </source>
</evidence>
<evidence type="ECO:0000256" key="3">
    <source>
        <dbReference type="ARBA" id="ARBA00022801"/>
    </source>
</evidence>
<keyword evidence="7" id="KW-1185">Reference proteome</keyword>
<dbReference type="InterPro" id="IPR050178">
    <property type="entry name" value="AspA/AstE_fam"/>
</dbReference>
<evidence type="ECO:0000256" key="2">
    <source>
        <dbReference type="ARBA" id="ARBA00022723"/>
    </source>
</evidence>
<keyword evidence="3" id="KW-0378">Hydrolase</keyword>
<dbReference type="SUPFAM" id="SSF53187">
    <property type="entry name" value="Zn-dependent exopeptidases"/>
    <property type="match status" value="1"/>
</dbReference>
<sequence length="346" mass="38377">MSCASRRHNTEHAPVRFRTISAVLAPSQYSLPVFTQTIPPPDITPWIKGNCGIEGVHHFEGPARGPHVVITALMHGNEYAGAYALNALLSQKIRPESGKLSLIFLNLKAFEQFDPQHPTRSRFVDEDMNRLWCPDLLRSGHQSYEINRIRAVAPLITEADRVLDLHSMFWDGPPLLLTGQKQKNINHSRAVASALTSPPWVIQDAPCQSGLRLIDHPHFLSDNTQATACLFETGQHWSTASQELACRAAALFPQICGIISSDQRATPVAANIKAPVAAVTHAVHARTDKFIFIKPFRNCDLIRRQGTLLALDGGEEIRTPYDNCLLVIPNLRPVKNHIALRLARAC</sequence>
<dbReference type="Pfam" id="PF24827">
    <property type="entry name" value="AstE_AspA_cat"/>
    <property type="match status" value="1"/>
</dbReference>
<evidence type="ECO:0000313" key="7">
    <source>
        <dbReference type="Proteomes" id="UP001301152"/>
    </source>
</evidence>
<feature type="domain" description="Succinylglutamate desuccinylase/Aspartoacylase catalytic" evidence="5">
    <location>
        <begin position="65"/>
        <end position="167"/>
    </location>
</feature>
<dbReference type="Gene3D" id="3.40.630.10">
    <property type="entry name" value="Zn peptidases"/>
    <property type="match status" value="1"/>
</dbReference>
<reference evidence="6 7" key="1">
    <citation type="submission" date="2022-11" db="EMBL/GenBank/DDBJ databases">
        <title>Genome sequencing of Acetobacter type strain.</title>
        <authorList>
            <person name="Heo J."/>
            <person name="Lee D."/>
            <person name="Han B.-H."/>
            <person name="Hong S.-B."/>
            <person name="Kwon S.-W."/>
        </authorList>
    </citation>
    <scope>NUCLEOTIDE SEQUENCE [LARGE SCALE GENOMIC DNA]</scope>
    <source>
        <strain evidence="6 7">KACC 21253</strain>
    </source>
</reference>
<comment type="cofactor">
    <cofactor evidence="1">
        <name>Zn(2+)</name>
        <dbReference type="ChEBI" id="CHEBI:29105"/>
    </cofactor>
</comment>
<dbReference type="InterPro" id="IPR055438">
    <property type="entry name" value="AstE_AspA_cat"/>
</dbReference>
<dbReference type="PANTHER" id="PTHR15162">
    <property type="entry name" value="ASPARTOACYLASE"/>
    <property type="match status" value="1"/>
</dbReference>
<gene>
    <name evidence="6" type="ORF">OQ497_01500</name>
</gene>
<name>A0ABT3QBI7_9PROT</name>
<dbReference type="Proteomes" id="UP001301152">
    <property type="component" value="Unassembled WGS sequence"/>
</dbReference>
<evidence type="ECO:0000259" key="5">
    <source>
        <dbReference type="Pfam" id="PF24827"/>
    </source>
</evidence>
<proteinExistence type="predicted"/>
<dbReference type="PANTHER" id="PTHR15162:SF7">
    <property type="entry name" value="SUCCINYLGLUTAMATE DESUCCINYLASE"/>
    <property type="match status" value="1"/>
</dbReference>
<protein>
    <submittedName>
        <fullName evidence="6">Succinylglutamate desuccinylase/aspartoacylase family protein</fullName>
    </submittedName>
</protein>
<keyword evidence="4" id="KW-0862">Zinc</keyword>
<evidence type="ECO:0000256" key="4">
    <source>
        <dbReference type="ARBA" id="ARBA00022833"/>
    </source>
</evidence>
<comment type="caution">
    <text evidence="6">The sequence shown here is derived from an EMBL/GenBank/DDBJ whole genome shotgun (WGS) entry which is preliminary data.</text>
</comment>
<evidence type="ECO:0000256" key="1">
    <source>
        <dbReference type="ARBA" id="ARBA00001947"/>
    </source>
</evidence>
<organism evidence="6 7">
    <name type="scientific">Acetobacter thailandicus</name>
    <dbReference type="NCBI Taxonomy" id="1502842"/>
    <lineage>
        <taxon>Bacteria</taxon>
        <taxon>Pseudomonadati</taxon>
        <taxon>Pseudomonadota</taxon>
        <taxon>Alphaproteobacteria</taxon>
        <taxon>Acetobacterales</taxon>
        <taxon>Acetobacteraceae</taxon>
        <taxon>Acetobacter</taxon>
    </lineage>
</organism>
<dbReference type="RefSeq" id="WP_086635074.1">
    <property type="nucleotide sequence ID" value="NZ_JAPIUZ010000001.1"/>
</dbReference>
<dbReference type="EMBL" id="JAPIUZ010000001">
    <property type="protein sequence ID" value="MCX2562645.1"/>
    <property type="molecule type" value="Genomic_DNA"/>
</dbReference>
<accession>A0ABT3QBI7</accession>
<keyword evidence="2" id="KW-0479">Metal-binding</keyword>